<name>A0A556RGM5_9GAMM</name>
<evidence type="ECO:0000313" key="1">
    <source>
        <dbReference type="EMBL" id="TSJ88024.1"/>
    </source>
</evidence>
<proteinExistence type="predicted"/>
<dbReference type="Proteomes" id="UP000319138">
    <property type="component" value="Unassembled WGS sequence"/>
</dbReference>
<reference evidence="1 2" key="1">
    <citation type="submission" date="2019-07" db="EMBL/GenBank/DDBJ databases">
        <title>Gilliamella genomes.</title>
        <authorList>
            <person name="Zheng H."/>
        </authorList>
    </citation>
    <scope>NUCLEOTIDE SEQUENCE [LARGE SCALE GENOMIC DNA]</scope>
    <source>
        <strain evidence="1 2">W8131</strain>
    </source>
</reference>
<gene>
    <name evidence="1" type="ORF">FPQ14_11845</name>
</gene>
<accession>A0A556RGM5</accession>
<sequence length="135" mass="16197">MTMEQLFNRMIQGTISDVMVSGYIDAETLPVFHPMYERIYFIVNKNIFELYIDDGIIRHNQLKNINEWFDLDEDDQFSLMSIYSQLFKTEQEIKVTQIDYKAIPFSTIEINYKDGENERQLFLDPNNFLGFTYYN</sequence>
<dbReference type="EMBL" id="VMHL01000006">
    <property type="protein sequence ID" value="TSJ88024.1"/>
    <property type="molecule type" value="Genomic_DNA"/>
</dbReference>
<dbReference type="AlphaFoldDB" id="A0A556RGM5"/>
<evidence type="ECO:0000313" key="2">
    <source>
        <dbReference type="Proteomes" id="UP000319138"/>
    </source>
</evidence>
<organism evidence="1 2">
    <name type="scientific">Gilliamella apicola</name>
    <dbReference type="NCBI Taxonomy" id="1196095"/>
    <lineage>
        <taxon>Bacteria</taxon>
        <taxon>Pseudomonadati</taxon>
        <taxon>Pseudomonadota</taxon>
        <taxon>Gammaproteobacteria</taxon>
        <taxon>Orbales</taxon>
        <taxon>Orbaceae</taxon>
        <taxon>Gilliamella</taxon>
    </lineage>
</organism>
<comment type="caution">
    <text evidence="1">The sequence shown here is derived from an EMBL/GenBank/DDBJ whole genome shotgun (WGS) entry which is preliminary data.</text>
</comment>
<protein>
    <submittedName>
        <fullName evidence="1">Uncharacterized protein</fullName>
    </submittedName>
</protein>